<feature type="binding site" evidence="10">
    <location>
        <position position="278"/>
    </location>
    <ligand>
        <name>Zn(2+)</name>
        <dbReference type="ChEBI" id="CHEBI:29105"/>
    </ligand>
</feature>
<evidence type="ECO:0000256" key="9">
    <source>
        <dbReference type="ARBA" id="ARBA00023134"/>
    </source>
</evidence>
<keyword evidence="2 10" id="KW-0690">Ribosome biogenesis</keyword>
<dbReference type="eggNOG" id="COG1162">
    <property type="taxonomic scope" value="Bacteria"/>
</dbReference>
<gene>
    <name evidence="10" type="primary">rsgA</name>
    <name evidence="13" type="ORF">GV64_02740</name>
</gene>
<dbReference type="InterPro" id="IPR030378">
    <property type="entry name" value="G_CP_dom"/>
</dbReference>
<comment type="subunit">
    <text evidence="10">Monomer. Associates with 30S ribosomal subunit, binds 16S rRNA.</text>
</comment>
<feature type="domain" description="EngC GTPase" evidence="11">
    <location>
        <begin position="101"/>
        <end position="248"/>
    </location>
</feature>
<dbReference type="AlphaFoldDB" id="A0A081K6M4"/>
<feature type="binding site" evidence="10">
    <location>
        <position position="273"/>
    </location>
    <ligand>
        <name>Zn(2+)</name>
        <dbReference type="ChEBI" id="CHEBI:29105"/>
    </ligand>
</feature>
<dbReference type="PROSITE" id="PS50936">
    <property type="entry name" value="ENGC_GTPASE"/>
    <property type="match status" value="1"/>
</dbReference>
<organism evidence="13 14">
    <name type="scientific">Endozoicomonas elysicola</name>
    <dbReference type="NCBI Taxonomy" id="305900"/>
    <lineage>
        <taxon>Bacteria</taxon>
        <taxon>Pseudomonadati</taxon>
        <taxon>Pseudomonadota</taxon>
        <taxon>Gammaproteobacteria</taxon>
        <taxon>Oceanospirillales</taxon>
        <taxon>Endozoicomonadaceae</taxon>
        <taxon>Endozoicomonas</taxon>
    </lineage>
</organism>
<comment type="function">
    <text evidence="10">One of several proteins that assist in the late maturation steps of the functional core of the 30S ribosomal subunit. Helps release RbfA from mature subunits. May play a role in the assembly of ribosomal proteins into the subunit. Circularly permuted GTPase that catalyzes slow GTP hydrolysis, GTPase activity is stimulated by the 30S ribosomal subunit.</text>
</comment>
<dbReference type="EC" id="3.6.1.-" evidence="10"/>
<evidence type="ECO:0000256" key="5">
    <source>
        <dbReference type="ARBA" id="ARBA00022741"/>
    </source>
</evidence>
<dbReference type="PANTHER" id="PTHR32120">
    <property type="entry name" value="SMALL RIBOSOMAL SUBUNIT BIOGENESIS GTPASE RSGA"/>
    <property type="match status" value="1"/>
</dbReference>
<keyword evidence="6 10" id="KW-0378">Hydrolase</keyword>
<feature type="binding site" evidence="10">
    <location>
        <begin position="140"/>
        <end position="143"/>
    </location>
    <ligand>
        <name>GTP</name>
        <dbReference type="ChEBI" id="CHEBI:37565"/>
    </ligand>
</feature>
<dbReference type="EMBL" id="JOJP01000001">
    <property type="protein sequence ID" value="KEI69800.1"/>
    <property type="molecule type" value="Genomic_DNA"/>
</dbReference>
<protein>
    <recommendedName>
        <fullName evidence="10">Small ribosomal subunit biogenesis GTPase RsgA</fullName>
        <ecNumber evidence="10">3.6.1.-</ecNumber>
    </recommendedName>
</protein>
<dbReference type="GO" id="GO:0005525">
    <property type="term" value="F:GTP binding"/>
    <property type="evidence" value="ECO:0007669"/>
    <property type="project" value="UniProtKB-UniRule"/>
</dbReference>
<evidence type="ECO:0000256" key="2">
    <source>
        <dbReference type="ARBA" id="ARBA00022517"/>
    </source>
</evidence>
<dbReference type="InterPro" id="IPR010914">
    <property type="entry name" value="RsgA_GTPase_dom"/>
</dbReference>
<name>A0A081K6M4_9GAMM</name>
<evidence type="ECO:0000256" key="8">
    <source>
        <dbReference type="ARBA" id="ARBA00022884"/>
    </source>
</evidence>
<evidence type="ECO:0000256" key="6">
    <source>
        <dbReference type="ARBA" id="ARBA00022801"/>
    </source>
</evidence>
<reference evidence="13 14" key="1">
    <citation type="submission" date="2014-06" db="EMBL/GenBank/DDBJ databases">
        <title>Whole Genome Sequences of Three Symbiotic Endozoicomonas Bacteria.</title>
        <authorList>
            <person name="Neave M.J."/>
            <person name="Apprill A."/>
            <person name="Voolstra C.R."/>
        </authorList>
    </citation>
    <scope>NUCLEOTIDE SEQUENCE [LARGE SCALE GENOMIC DNA]</scope>
    <source>
        <strain evidence="13 14">DSM 22380</strain>
    </source>
</reference>
<dbReference type="InterPro" id="IPR027417">
    <property type="entry name" value="P-loop_NTPase"/>
</dbReference>
<comment type="subcellular location">
    <subcellularLocation>
        <location evidence="10">Cytoplasm</location>
    </subcellularLocation>
</comment>
<dbReference type="STRING" id="305900.GV64_02740"/>
<evidence type="ECO:0000256" key="7">
    <source>
        <dbReference type="ARBA" id="ARBA00022833"/>
    </source>
</evidence>
<dbReference type="GO" id="GO:0005737">
    <property type="term" value="C:cytoplasm"/>
    <property type="evidence" value="ECO:0007669"/>
    <property type="project" value="UniProtKB-SubCell"/>
</dbReference>
<evidence type="ECO:0000259" key="12">
    <source>
        <dbReference type="PROSITE" id="PS51721"/>
    </source>
</evidence>
<dbReference type="NCBIfam" id="TIGR00157">
    <property type="entry name" value="ribosome small subunit-dependent GTPase A"/>
    <property type="match status" value="1"/>
</dbReference>
<keyword evidence="7 10" id="KW-0862">Zinc</keyword>
<dbReference type="Gene3D" id="1.10.40.50">
    <property type="entry name" value="Probable gtpase engc, domain 3"/>
    <property type="match status" value="1"/>
</dbReference>
<dbReference type="Proteomes" id="UP000027997">
    <property type="component" value="Unassembled WGS sequence"/>
</dbReference>
<dbReference type="PANTHER" id="PTHR32120:SF10">
    <property type="entry name" value="SMALL RIBOSOMAL SUBUNIT BIOGENESIS GTPASE RSGA"/>
    <property type="match status" value="1"/>
</dbReference>
<dbReference type="Pfam" id="PF03193">
    <property type="entry name" value="RsgA_GTPase"/>
    <property type="match status" value="1"/>
</dbReference>
<dbReference type="Gene3D" id="3.40.50.300">
    <property type="entry name" value="P-loop containing nucleotide triphosphate hydrolases"/>
    <property type="match status" value="1"/>
</dbReference>
<feature type="binding site" evidence="10">
    <location>
        <position position="280"/>
    </location>
    <ligand>
        <name>Zn(2+)</name>
        <dbReference type="ChEBI" id="CHEBI:29105"/>
    </ligand>
</feature>
<feature type="domain" description="CP-type G" evidence="12">
    <location>
        <begin position="95"/>
        <end position="250"/>
    </location>
</feature>
<dbReference type="PROSITE" id="PS51721">
    <property type="entry name" value="G_CP"/>
    <property type="match status" value="1"/>
</dbReference>
<dbReference type="GO" id="GO:0003924">
    <property type="term" value="F:GTPase activity"/>
    <property type="evidence" value="ECO:0007669"/>
    <property type="project" value="UniProtKB-UniRule"/>
</dbReference>
<dbReference type="CDD" id="cd01854">
    <property type="entry name" value="YjeQ_EngC"/>
    <property type="match status" value="1"/>
</dbReference>
<evidence type="ECO:0000256" key="10">
    <source>
        <dbReference type="HAMAP-Rule" id="MF_01820"/>
    </source>
</evidence>
<dbReference type="InterPro" id="IPR004881">
    <property type="entry name" value="Ribosome_biogen_GTPase_RsgA"/>
</dbReference>
<evidence type="ECO:0000259" key="11">
    <source>
        <dbReference type="PROSITE" id="PS50936"/>
    </source>
</evidence>
<dbReference type="GO" id="GO:0042274">
    <property type="term" value="P:ribosomal small subunit biogenesis"/>
    <property type="evidence" value="ECO:0007669"/>
    <property type="project" value="UniProtKB-UniRule"/>
</dbReference>
<keyword evidence="9 10" id="KW-0342">GTP-binding</keyword>
<keyword evidence="5 10" id="KW-0547">Nucleotide-binding</keyword>
<feature type="binding site" evidence="10">
    <location>
        <begin position="192"/>
        <end position="200"/>
    </location>
    <ligand>
        <name>GTP</name>
        <dbReference type="ChEBI" id="CHEBI:37565"/>
    </ligand>
</feature>
<dbReference type="GO" id="GO:0046872">
    <property type="term" value="F:metal ion binding"/>
    <property type="evidence" value="ECO:0007669"/>
    <property type="project" value="UniProtKB-KW"/>
</dbReference>
<keyword evidence="4 10" id="KW-0699">rRNA-binding</keyword>
<dbReference type="RefSeq" id="WP_020584725.1">
    <property type="nucleotide sequence ID" value="NZ_JOJP01000001.1"/>
</dbReference>
<comment type="similarity">
    <text evidence="10">Belongs to the TRAFAC class YlqF/YawG GTPase family. RsgA subfamily.</text>
</comment>
<evidence type="ECO:0000256" key="4">
    <source>
        <dbReference type="ARBA" id="ARBA00022730"/>
    </source>
</evidence>
<dbReference type="GO" id="GO:0019843">
    <property type="term" value="F:rRNA binding"/>
    <property type="evidence" value="ECO:0007669"/>
    <property type="project" value="UniProtKB-KW"/>
</dbReference>
<proteinExistence type="inferred from homology"/>
<feature type="binding site" evidence="10">
    <location>
        <position position="286"/>
    </location>
    <ligand>
        <name>Zn(2+)</name>
        <dbReference type="ChEBI" id="CHEBI:29105"/>
    </ligand>
</feature>
<keyword evidence="8 10" id="KW-0694">RNA-binding</keyword>
<evidence type="ECO:0000256" key="1">
    <source>
        <dbReference type="ARBA" id="ARBA00022490"/>
    </source>
</evidence>
<evidence type="ECO:0000256" key="3">
    <source>
        <dbReference type="ARBA" id="ARBA00022723"/>
    </source>
</evidence>
<dbReference type="SUPFAM" id="SSF52540">
    <property type="entry name" value="P-loop containing nucleoside triphosphate hydrolases"/>
    <property type="match status" value="1"/>
</dbReference>
<keyword evidence="14" id="KW-1185">Reference proteome</keyword>
<keyword evidence="3 10" id="KW-0479">Metal-binding</keyword>
<comment type="cofactor">
    <cofactor evidence="10">
        <name>Zn(2+)</name>
        <dbReference type="ChEBI" id="CHEBI:29105"/>
    </cofactor>
    <text evidence="10">Binds 1 zinc ion per subunit.</text>
</comment>
<evidence type="ECO:0000313" key="13">
    <source>
        <dbReference type="EMBL" id="KEI69800.1"/>
    </source>
</evidence>
<dbReference type="HAMAP" id="MF_01820">
    <property type="entry name" value="GTPase_RsgA"/>
    <property type="match status" value="1"/>
</dbReference>
<sequence length="347" mass="38915">MLNLLALNHLGWRPFFQQQLSLDELEDCSVARVMEHHRSSYELMSDEGYMALPANPNYPAMTVGDWVLLDREHRLIRLFERQSLFSRKAAGSRVTAQLIAANVDTVFIVCSMNQDFSLNRIERYLALAHEADVEPVIVLTKADLCDEPEQYVEQVRQLDSLLMVEAVNALDISSVEVLMSWCRPGQTVAFLGSSGVGKSTLFNSIFQENSQHTSAIREEDSKGRHTTTSRSLRCATGGFLLMDTPGMRELQLADCEQGVEQTFADISEISSQCRFSDCQHDGEPGCAINAAITNGKLDPRRLSSYQKLMREQAINGASIAERRAADKQFVKMCKTIQSGKKARKHEM</sequence>
<comment type="caution">
    <text evidence="13">The sequence shown here is derived from an EMBL/GenBank/DDBJ whole genome shotgun (WGS) entry which is preliminary data.</text>
</comment>
<evidence type="ECO:0000313" key="14">
    <source>
        <dbReference type="Proteomes" id="UP000027997"/>
    </source>
</evidence>
<keyword evidence="1 10" id="KW-0963">Cytoplasm</keyword>
<accession>A0A081K6M4</accession>